<evidence type="ECO:0000256" key="1">
    <source>
        <dbReference type="SAM" id="Phobius"/>
    </source>
</evidence>
<keyword evidence="1" id="KW-1133">Transmembrane helix</keyword>
<accession>A0ABP8JIL8</accession>
<dbReference type="EMBL" id="BAABGL010000012">
    <property type="protein sequence ID" value="GAA4391375.1"/>
    <property type="molecule type" value="Genomic_DNA"/>
</dbReference>
<evidence type="ECO:0000313" key="3">
    <source>
        <dbReference type="EMBL" id="GAA4391375.1"/>
    </source>
</evidence>
<feature type="transmembrane region" description="Helical" evidence="1">
    <location>
        <begin position="96"/>
        <end position="116"/>
    </location>
</feature>
<dbReference type="Pfam" id="PF11181">
    <property type="entry name" value="YflT"/>
    <property type="match status" value="1"/>
</dbReference>
<reference evidence="4" key="1">
    <citation type="journal article" date="2019" name="Int. J. Syst. Evol. Microbiol.">
        <title>The Global Catalogue of Microorganisms (GCM) 10K type strain sequencing project: providing services to taxonomists for standard genome sequencing and annotation.</title>
        <authorList>
            <consortium name="The Broad Institute Genomics Platform"/>
            <consortium name="The Broad Institute Genome Sequencing Center for Infectious Disease"/>
            <person name="Wu L."/>
            <person name="Ma J."/>
        </authorList>
    </citation>
    <scope>NUCLEOTIDE SEQUENCE [LARGE SCALE GENOMIC DNA]</scope>
    <source>
        <strain evidence="4">JCM 17808</strain>
    </source>
</reference>
<protein>
    <recommendedName>
        <fullName evidence="2">General stress protein 17M-like domain-containing protein</fullName>
    </recommendedName>
</protein>
<dbReference type="RefSeq" id="WP_295687578.1">
    <property type="nucleotide sequence ID" value="NZ_BAABGL010000012.1"/>
</dbReference>
<sequence>MAKPSMQLPGGEVLGSYRTHDEANGTVQFLAQHGFPVASLSIVGTDVRIVEQVTGMLTWAAAAGRGALTGAWMGLFVGLLLALFGGNESLTSGALLPGIVIGVGFGMLWGILVKALGRKKASVMLRPQVIAGTYEIVCPPARVNEAREILSRR</sequence>
<feature type="transmembrane region" description="Helical" evidence="1">
    <location>
        <begin position="66"/>
        <end position="84"/>
    </location>
</feature>
<proteinExistence type="predicted"/>
<dbReference type="Proteomes" id="UP001500642">
    <property type="component" value="Unassembled WGS sequence"/>
</dbReference>
<name>A0ABP8JIL8_9MICO</name>
<keyword evidence="1" id="KW-0812">Transmembrane</keyword>
<gene>
    <name evidence="3" type="ORF">GCM10023167_18680</name>
</gene>
<organism evidence="3 4">
    <name type="scientific">Brevibacterium pityocampae</name>
    <dbReference type="NCBI Taxonomy" id="506594"/>
    <lineage>
        <taxon>Bacteria</taxon>
        <taxon>Bacillati</taxon>
        <taxon>Actinomycetota</taxon>
        <taxon>Actinomycetes</taxon>
        <taxon>Micrococcales</taxon>
        <taxon>Brevibacteriaceae</taxon>
        <taxon>Brevibacterium</taxon>
    </lineage>
</organism>
<evidence type="ECO:0000259" key="2">
    <source>
        <dbReference type="Pfam" id="PF11181"/>
    </source>
</evidence>
<evidence type="ECO:0000313" key="4">
    <source>
        <dbReference type="Proteomes" id="UP001500642"/>
    </source>
</evidence>
<keyword evidence="4" id="KW-1185">Reference proteome</keyword>
<comment type="caution">
    <text evidence="3">The sequence shown here is derived from an EMBL/GenBank/DDBJ whole genome shotgun (WGS) entry which is preliminary data.</text>
</comment>
<dbReference type="InterPro" id="IPR025889">
    <property type="entry name" value="GSP17M-like_dom"/>
</dbReference>
<keyword evidence="1" id="KW-0472">Membrane</keyword>
<feature type="domain" description="General stress protein 17M-like" evidence="2">
    <location>
        <begin position="13"/>
        <end position="89"/>
    </location>
</feature>